<name>A0AAD6R7L2_9ROSI</name>
<proteinExistence type="predicted"/>
<protein>
    <submittedName>
        <fullName evidence="1">Uncharacterized protein</fullName>
    </submittedName>
</protein>
<gene>
    <name evidence="1" type="ORF">NC653_008481</name>
</gene>
<reference evidence="1" key="1">
    <citation type="journal article" date="2023" name="Mol. Ecol. Resour.">
        <title>Chromosome-level genome assembly of a triploid poplar Populus alba 'Berolinensis'.</title>
        <authorList>
            <person name="Chen S."/>
            <person name="Yu Y."/>
            <person name="Wang X."/>
            <person name="Wang S."/>
            <person name="Zhang T."/>
            <person name="Zhou Y."/>
            <person name="He R."/>
            <person name="Meng N."/>
            <person name="Wang Y."/>
            <person name="Liu W."/>
            <person name="Liu Z."/>
            <person name="Liu J."/>
            <person name="Guo Q."/>
            <person name="Huang H."/>
            <person name="Sederoff R.R."/>
            <person name="Wang G."/>
            <person name="Qu G."/>
            <person name="Chen S."/>
        </authorList>
    </citation>
    <scope>NUCLEOTIDE SEQUENCE</scope>
    <source>
        <strain evidence="1">SC-2020</strain>
    </source>
</reference>
<keyword evidence="2" id="KW-1185">Reference proteome</keyword>
<accession>A0AAD6R7L2</accession>
<dbReference type="EMBL" id="JAQIZT010000003">
    <property type="protein sequence ID" value="KAJ7003250.1"/>
    <property type="molecule type" value="Genomic_DNA"/>
</dbReference>
<dbReference type="Proteomes" id="UP001164929">
    <property type="component" value="Chromosome 3"/>
</dbReference>
<evidence type="ECO:0000313" key="1">
    <source>
        <dbReference type="EMBL" id="KAJ7003250.1"/>
    </source>
</evidence>
<organism evidence="1 2">
    <name type="scientific">Populus alba x Populus x berolinensis</name>
    <dbReference type="NCBI Taxonomy" id="444605"/>
    <lineage>
        <taxon>Eukaryota</taxon>
        <taxon>Viridiplantae</taxon>
        <taxon>Streptophyta</taxon>
        <taxon>Embryophyta</taxon>
        <taxon>Tracheophyta</taxon>
        <taxon>Spermatophyta</taxon>
        <taxon>Magnoliopsida</taxon>
        <taxon>eudicotyledons</taxon>
        <taxon>Gunneridae</taxon>
        <taxon>Pentapetalae</taxon>
        <taxon>rosids</taxon>
        <taxon>fabids</taxon>
        <taxon>Malpighiales</taxon>
        <taxon>Salicaceae</taxon>
        <taxon>Saliceae</taxon>
        <taxon>Populus</taxon>
    </lineage>
</organism>
<sequence>MRKFVVGQNNVLGREIKMQILRYKKVLSANKRNHVRLVSNGSIAKSSILFESKELASFSMVGCKEEDELPACAAMVNH</sequence>
<comment type="caution">
    <text evidence="1">The sequence shown here is derived from an EMBL/GenBank/DDBJ whole genome shotgun (WGS) entry which is preliminary data.</text>
</comment>
<dbReference type="AlphaFoldDB" id="A0AAD6R7L2"/>
<evidence type="ECO:0000313" key="2">
    <source>
        <dbReference type="Proteomes" id="UP001164929"/>
    </source>
</evidence>